<feature type="chain" id="PRO_5046121643" evidence="1">
    <location>
        <begin position="22"/>
        <end position="465"/>
    </location>
</feature>
<dbReference type="Pfam" id="PF07661">
    <property type="entry name" value="MORN_2"/>
    <property type="match status" value="1"/>
</dbReference>
<keyword evidence="1" id="KW-0732">Signal</keyword>
<dbReference type="SUPFAM" id="SSF82185">
    <property type="entry name" value="Histone H3 K4-specific methyltransferase SET7/9 N-terminal domain"/>
    <property type="match status" value="3"/>
</dbReference>
<reference evidence="2 3" key="1">
    <citation type="submission" date="2024-06" db="EMBL/GenBank/DDBJ databases">
        <title>Genomic Encyclopedia of Type Strains, Phase IV (KMG-IV): sequencing the most valuable type-strain genomes for metagenomic binning, comparative biology and taxonomic classification.</title>
        <authorList>
            <person name="Goeker M."/>
        </authorList>
    </citation>
    <scope>NUCLEOTIDE SEQUENCE [LARGE SCALE GENOMIC DNA]</scope>
    <source>
        <strain evidence="2 3">DSM 28102</strain>
    </source>
</reference>
<proteinExistence type="predicted"/>
<gene>
    <name evidence="2" type="ORF">ABID12_003753</name>
</gene>
<sequence length="465" mass="53566">MIRLLTTTALSLLLAGTTALAATVDRDLNPDPDGAYTYTPPEDGTYGVYTIDVYDDDGNRYARVWNTEPTLGEGHRVDKYELYYPEGQVRKRVPLNADGQPHGDAQTWDEDGNLIEQSHYSDGELDGDVLEYWPSGEKRAERHFDMGLPTGSERRWSREGALVSQVDYNEYGEMVRNEKWKDGKQIWLEEPVEIEGYGKGWKTVETNGKLVDTEIKTDGYLLITLYRGDKMLDRRELVDGEYKGLFVSTTKIDQITTRVHFVDGEEDGLYTRVWRGSEIERGHYDHGKRVGKWKRIEGSVLVVHEFYDDDGKLDGEQRTTTMHGSLRKVENYDHGVLDGLYAEYRDDEVIVAGYYENGEKEGGWRETSPYTTRFREGHYENGIRQGRWSLLDENGYRLEVTTYSDGVEDGPHYIFAEDGAIEEVQMWRDGDRDGYTTFYDETGAYAHNLWRNDWLEETGIPVETE</sequence>
<dbReference type="EMBL" id="JBEPLY010000016">
    <property type="protein sequence ID" value="MET3601791.1"/>
    <property type="molecule type" value="Genomic_DNA"/>
</dbReference>
<name>A0ABV2IFW0_9HYPH</name>
<feature type="signal peptide" evidence="1">
    <location>
        <begin position="1"/>
        <end position="21"/>
    </location>
</feature>
<dbReference type="Gene3D" id="2.20.110.10">
    <property type="entry name" value="Histone H3 K4-specific methyltransferase SET7/9 N-terminal domain"/>
    <property type="match status" value="3"/>
</dbReference>
<comment type="caution">
    <text evidence="2">The sequence shown here is derived from an EMBL/GenBank/DDBJ whole genome shotgun (WGS) entry which is preliminary data.</text>
</comment>
<dbReference type="Proteomes" id="UP001549164">
    <property type="component" value="Unassembled WGS sequence"/>
</dbReference>
<protein>
    <submittedName>
        <fullName evidence="2">Antitoxin component YwqK of YwqJK toxin-antitoxin module</fullName>
    </submittedName>
</protein>
<evidence type="ECO:0000256" key="1">
    <source>
        <dbReference type="SAM" id="SignalP"/>
    </source>
</evidence>
<evidence type="ECO:0000313" key="3">
    <source>
        <dbReference type="Proteomes" id="UP001549164"/>
    </source>
</evidence>
<keyword evidence="3" id="KW-1185">Reference proteome</keyword>
<evidence type="ECO:0000313" key="2">
    <source>
        <dbReference type="EMBL" id="MET3601791.1"/>
    </source>
</evidence>
<accession>A0ABV2IFW0</accession>
<dbReference type="InterPro" id="IPR011652">
    <property type="entry name" value="MORN_2"/>
</dbReference>
<dbReference type="RefSeq" id="WP_354435598.1">
    <property type="nucleotide sequence ID" value="NZ_JBEPLY010000016.1"/>
</dbReference>
<organism evidence="2 3">
    <name type="scientific">Martelella mangrovi</name>
    <dbReference type="NCBI Taxonomy" id="1397477"/>
    <lineage>
        <taxon>Bacteria</taxon>
        <taxon>Pseudomonadati</taxon>
        <taxon>Pseudomonadota</taxon>
        <taxon>Alphaproteobacteria</taxon>
        <taxon>Hyphomicrobiales</taxon>
        <taxon>Aurantimonadaceae</taxon>
        <taxon>Martelella</taxon>
    </lineage>
</organism>